<proteinExistence type="predicted"/>
<dbReference type="AlphaFoldDB" id="A0A6I6GJA6"/>
<dbReference type="SUPFAM" id="SSF69318">
    <property type="entry name" value="Integrin alpha N-terminal domain"/>
    <property type="match status" value="1"/>
</dbReference>
<dbReference type="Pfam" id="PF13517">
    <property type="entry name" value="FG-GAP_3"/>
    <property type="match status" value="3"/>
</dbReference>
<evidence type="ECO:0000256" key="1">
    <source>
        <dbReference type="ARBA" id="ARBA00022729"/>
    </source>
</evidence>
<accession>A0A6I6GJA6</accession>
<dbReference type="InterPro" id="IPR026444">
    <property type="entry name" value="Secre_tail"/>
</dbReference>
<dbReference type="Pfam" id="PF24595">
    <property type="entry name" value="DUF7619"/>
    <property type="match status" value="1"/>
</dbReference>
<feature type="domain" description="DUF7619" evidence="4">
    <location>
        <begin position="764"/>
        <end position="898"/>
    </location>
</feature>
<dbReference type="KEGG" id="fls:GLV81_01565"/>
<dbReference type="Gene3D" id="2.60.40.740">
    <property type="match status" value="1"/>
</dbReference>
<dbReference type="InterPro" id="IPR013517">
    <property type="entry name" value="FG-GAP"/>
</dbReference>
<feature type="domain" description="Secretion system C-terminal sorting" evidence="3">
    <location>
        <begin position="915"/>
        <end position="993"/>
    </location>
</feature>
<dbReference type="InterPro" id="IPR055353">
    <property type="entry name" value="DUF7619"/>
</dbReference>
<dbReference type="PANTHER" id="PTHR16026:SF0">
    <property type="entry name" value="CARTILAGE ACIDIC PROTEIN 1"/>
    <property type="match status" value="1"/>
</dbReference>
<dbReference type="NCBIfam" id="TIGR01451">
    <property type="entry name" value="B_ant_repeat"/>
    <property type="match status" value="1"/>
</dbReference>
<dbReference type="Pfam" id="PF18962">
    <property type="entry name" value="Por_Secre_tail"/>
    <property type="match status" value="1"/>
</dbReference>
<dbReference type="NCBIfam" id="TIGR04183">
    <property type="entry name" value="Por_Secre_tail"/>
    <property type="match status" value="1"/>
</dbReference>
<dbReference type="Proteomes" id="UP000426027">
    <property type="component" value="Chromosome"/>
</dbReference>
<dbReference type="EMBL" id="CP046566">
    <property type="protein sequence ID" value="QGW26962.1"/>
    <property type="molecule type" value="Genomic_DNA"/>
</dbReference>
<organism evidence="5 6">
    <name type="scientific">Phnomibacter ginsenosidimutans</name>
    <dbReference type="NCBI Taxonomy" id="2676868"/>
    <lineage>
        <taxon>Bacteria</taxon>
        <taxon>Pseudomonadati</taxon>
        <taxon>Bacteroidota</taxon>
        <taxon>Chitinophagia</taxon>
        <taxon>Chitinophagales</taxon>
        <taxon>Chitinophagaceae</taxon>
        <taxon>Phnomibacter</taxon>
    </lineage>
</organism>
<dbReference type="InterPro" id="IPR028994">
    <property type="entry name" value="Integrin_alpha_N"/>
</dbReference>
<sequence length="997" mass="109371">MVSFNEVGTLKADEQYTVTTKVTAEVGANTGQVLSGPTNSTVETIVTGNVNGQIQQSSTTAVVNVNPSNTTKLIFSKYADNLINKDSTDSWTASWGDLNNDGWDDLFVTDRRLNKPNIAYLNNKQGGFTKMTNSQLVTDTGVTVSNSLIDIDNDGDIDVLAVNNTRHSNYFYTNVDGVFIRNKAVSFAETISYYHGAAFADYDNDGNNDLFLCNFFPTKYNELHRNFGSNTFKKEIADVIPTEANQSVGPTWADYDNDGFQDLFVPNGAGNKNSLFHNEGNGTFTKEQNAITAEGGQSVGSAWGDYDNDGDLDLIVTNSNKTGNFLYRNEGAGVFTKITNSPVATDKGASHGCSWADIDNDGDLDLYISNDKSYKFLYINDGKGGFTRKNDELVSYDFGNSFGHVWADYDHDGDLDMFVATHSNQPNVLFYNNGNSNNWISIKLTGVNANRNAIGARIYVDTENGMQMREVNAQSGFGGQSSLTQHIGLGNASAIRSITIVWPGGHREEITNVGINQLLSITEGTTIAIKAAVFFDANGNCQKDANEELMPRAAATVLRRTAMAGNTPNAGEKFISNDEGWIKMNLPAGNYSMQLLNEKQVTAGNCGPLEINIATNTTDTIWLPAQPTCSGSNASLLMGSTAIRKGMTNNQMTLVATNKGRSTATRLIINWKVPATIIPGTFNTTPFNVIASTENGVAMKTYQWEVTQLQPFRSNTIQFMHSNSSTVQIGNEIPMMAWLDGNQSNCSIGADTLRQTYKVVGAIDPNDIQVAPRGYGKEGLIHPTQELTYTIRFENVGNHPASDVVITDELPAGIDMSTLNIVSSSHEMSSMQVNNQKVTFSFENIFLPDSASSKEGSQGYIMFTVKPVTGIAAGTKLRNKASIQFDHYEAITTNEVLNTIQSAAQEQEEITVETWPNPAMDVVYINLKHKKGKYTRKSIRRVEFVDMNGRIIFSKMFGPNDEQRINIPETLNGFYMLKITDSDGKMYTHKIFVRKTM</sequence>
<keyword evidence="1" id="KW-0732">Signal</keyword>
<dbReference type="PANTHER" id="PTHR16026">
    <property type="entry name" value="CARTILAGE ACIDIC PROTEIN 1"/>
    <property type="match status" value="1"/>
</dbReference>
<keyword evidence="6" id="KW-1185">Reference proteome</keyword>
<dbReference type="Pfam" id="PF07593">
    <property type="entry name" value="UnbV_ASPIC"/>
    <property type="match status" value="1"/>
</dbReference>
<name>A0A6I6GJA6_9BACT</name>
<dbReference type="Gene3D" id="2.130.10.130">
    <property type="entry name" value="Integrin alpha, N-terminal"/>
    <property type="match status" value="2"/>
</dbReference>
<protein>
    <submittedName>
        <fullName evidence="5">DUF11 domain-containing protein</fullName>
    </submittedName>
</protein>
<dbReference type="RefSeq" id="WP_157476233.1">
    <property type="nucleotide sequence ID" value="NZ_CP046566.1"/>
</dbReference>
<dbReference type="InterPro" id="IPR047589">
    <property type="entry name" value="DUF11_rpt"/>
</dbReference>
<feature type="domain" description="ASPIC/UnbV" evidence="2">
    <location>
        <begin position="453"/>
        <end position="519"/>
    </location>
</feature>
<gene>
    <name evidence="5" type="ORF">GLV81_01565</name>
</gene>
<dbReference type="InterPro" id="IPR027039">
    <property type="entry name" value="Crtac1"/>
</dbReference>
<evidence type="ECO:0000313" key="6">
    <source>
        <dbReference type="Proteomes" id="UP000426027"/>
    </source>
</evidence>
<dbReference type="InterPro" id="IPR011519">
    <property type="entry name" value="UnbV_ASPIC"/>
</dbReference>
<evidence type="ECO:0000259" key="2">
    <source>
        <dbReference type="Pfam" id="PF07593"/>
    </source>
</evidence>
<evidence type="ECO:0000259" key="4">
    <source>
        <dbReference type="Pfam" id="PF24595"/>
    </source>
</evidence>
<evidence type="ECO:0000259" key="3">
    <source>
        <dbReference type="Pfam" id="PF18962"/>
    </source>
</evidence>
<evidence type="ECO:0000313" key="5">
    <source>
        <dbReference type="EMBL" id="QGW26962.1"/>
    </source>
</evidence>
<reference evidence="5 6" key="1">
    <citation type="submission" date="2019-11" db="EMBL/GenBank/DDBJ databases">
        <authorList>
            <person name="Im W.T."/>
        </authorList>
    </citation>
    <scope>NUCLEOTIDE SEQUENCE [LARGE SCALE GENOMIC DNA]</scope>
    <source>
        <strain evidence="5 6">SB-02</strain>
    </source>
</reference>